<proteinExistence type="predicted"/>
<sequence length="216" mass="23146">MIATLKNVNQGNAPRKIYPVTGNKALAINLNIERCTSTVLTDLQAEIALASCNPQAFSVRPTSPAPTIPNTAFGSSNKMLNKPIGKISTVQPMPRTRCKPTFGSTPMISAANAIGDPPAEHHPREVQITPTAREIIFMKNTYAVYPNQHFPAPWEQHIHYNAMPALYLTTPTDSSPASSQSLELQLALPALPSSTTVPTTALDTGAINQSTSTANM</sequence>
<evidence type="ECO:0000313" key="1">
    <source>
        <dbReference type="Proteomes" id="UP000887565"/>
    </source>
</evidence>
<dbReference type="AlphaFoldDB" id="A0A915JS89"/>
<name>A0A915JS89_ROMCU</name>
<accession>A0A915JS89</accession>
<reference evidence="2" key="1">
    <citation type="submission" date="2022-11" db="UniProtKB">
        <authorList>
            <consortium name="WormBaseParasite"/>
        </authorList>
    </citation>
    <scope>IDENTIFICATION</scope>
</reference>
<protein>
    <submittedName>
        <fullName evidence="2">Uncharacterized protein</fullName>
    </submittedName>
</protein>
<dbReference type="WBParaSite" id="nRc.2.0.1.t28727-RA">
    <property type="protein sequence ID" value="nRc.2.0.1.t28727-RA"/>
    <property type="gene ID" value="nRc.2.0.1.g28727"/>
</dbReference>
<organism evidence="1 2">
    <name type="scientific">Romanomermis culicivorax</name>
    <name type="common">Nematode worm</name>
    <dbReference type="NCBI Taxonomy" id="13658"/>
    <lineage>
        <taxon>Eukaryota</taxon>
        <taxon>Metazoa</taxon>
        <taxon>Ecdysozoa</taxon>
        <taxon>Nematoda</taxon>
        <taxon>Enoplea</taxon>
        <taxon>Dorylaimia</taxon>
        <taxon>Mermithida</taxon>
        <taxon>Mermithoidea</taxon>
        <taxon>Mermithidae</taxon>
        <taxon>Romanomermis</taxon>
    </lineage>
</organism>
<dbReference type="Proteomes" id="UP000887565">
    <property type="component" value="Unplaced"/>
</dbReference>
<keyword evidence="1" id="KW-1185">Reference proteome</keyword>
<evidence type="ECO:0000313" key="2">
    <source>
        <dbReference type="WBParaSite" id="nRc.2.0.1.t28727-RA"/>
    </source>
</evidence>